<dbReference type="EMBL" id="JPKY01000022">
    <property type="protein sequence ID" value="KFH46162.1"/>
    <property type="molecule type" value="Genomic_DNA"/>
</dbReference>
<evidence type="ECO:0000256" key="1">
    <source>
        <dbReference type="SAM" id="MobiDB-lite"/>
    </source>
</evidence>
<dbReference type="Proteomes" id="UP000029964">
    <property type="component" value="Unassembled WGS sequence"/>
</dbReference>
<evidence type="ECO:0000313" key="3">
    <source>
        <dbReference type="Proteomes" id="UP000029964"/>
    </source>
</evidence>
<name>A0A086T9Y0_HAPC1</name>
<evidence type="ECO:0000313" key="2">
    <source>
        <dbReference type="EMBL" id="KFH46162.1"/>
    </source>
</evidence>
<gene>
    <name evidence="2" type="ORF">ACRE_029770</name>
</gene>
<dbReference type="HOGENOM" id="CLU_2670497_0_0_1"/>
<comment type="caution">
    <text evidence="2">The sequence shown here is derived from an EMBL/GenBank/DDBJ whole genome shotgun (WGS) entry which is preliminary data.</text>
</comment>
<reference evidence="3" key="1">
    <citation type="journal article" date="2014" name="Genome Announc.">
        <title>Genome sequence and annotation of Acremonium chrysogenum, producer of the beta-lactam antibiotic cephalosporin C.</title>
        <authorList>
            <person name="Terfehr D."/>
            <person name="Dahlmann T.A."/>
            <person name="Specht T."/>
            <person name="Zadra I."/>
            <person name="Kuernsteiner H."/>
            <person name="Kueck U."/>
        </authorList>
    </citation>
    <scope>NUCLEOTIDE SEQUENCE [LARGE SCALE GENOMIC DNA]</scope>
    <source>
        <strain evidence="3">ATCC 11550 / CBS 779.69 / DSM 880 / IAM 14645 / JCM 23072 / IMI 49137</strain>
    </source>
</reference>
<proteinExistence type="predicted"/>
<sequence>MANRRAGTTGLPGLPGLPGPRAATHGGAVTHYRLVAATIVILESIVLMYPPDNGPSKPPAILDLSLQTRYESADY</sequence>
<protein>
    <submittedName>
        <fullName evidence="2">Uncharacterized protein</fullName>
    </submittedName>
</protein>
<keyword evidence="3" id="KW-1185">Reference proteome</keyword>
<feature type="region of interest" description="Disordered" evidence="1">
    <location>
        <begin position="1"/>
        <end position="22"/>
    </location>
</feature>
<dbReference type="AlphaFoldDB" id="A0A086T9Y0"/>
<accession>A0A086T9Y0</accession>
<organism evidence="2 3">
    <name type="scientific">Hapsidospora chrysogenum (strain ATCC 11550 / CBS 779.69 / DSM 880 / IAM 14645 / JCM 23072 / IMI 49137)</name>
    <name type="common">Acremonium chrysogenum</name>
    <dbReference type="NCBI Taxonomy" id="857340"/>
    <lineage>
        <taxon>Eukaryota</taxon>
        <taxon>Fungi</taxon>
        <taxon>Dikarya</taxon>
        <taxon>Ascomycota</taxon>
        <taxon>Pezizomycotina</taxon>
        <taxon>Sordariomycetes</taxon>
        <taxon>Hypocreomycetidae</taxon>
        <taxon>Hypocreales</taxon>
        <taxon>Bionectriaceae</taxon>
        <taxon>Hapsidospora</taxon>
    </lineage>
</organism>